<reference evidence="3" key="2">
    <citation type="submission" date="2025-08" db="UniProtKB">
        <authorList>
            <consortium name="RefSeq"/>
        </authorList>
    </citation>
    <scope>IDENTIFICATION</scope>
    <source>
        <tissue evidence="3">Leaf</tissue>
    </source>
</reference>
<dbReference type="Gene3D" id="3.60.10.10">
    <property type="entry name" value="Endonuclease/exonuclease/phosphatase"/>
    <property type="match status" value="1"/>
</dbReference>
<gene>
    <name evidence="3" type="primary">LOC104773514</name>
</gene>
<dbReference type="SUPFAM" id="SSF56219">
    <property type="entry name" value="DNase I-like"/>
    <property type="match status" value="1"/>
</dbReference>
<sequence length="86" mass="9776">MLFNPKRGDFKLGQVRTPLDKAQTVSKLWDDAPVVLCGDFNCTLKSHLYNFISDWKLDLSGLARDKASGQGSGEFRPPRPKNYMMR</sequence>
<protein>
    <submittedName>
        <fullName evidence="3">Carbon catabolite repressor protein 4 homolog 6-like</fullName>
    </submittedName>
</protein>
<dbReference type="GeneID" id="104773514"/>
<reference evidence="2" key="1">
    <citation type="journal article" date="2014" name="Nat. Commun.">
        <title>The emerging biofuel crop Camelina sativa retains a highly undifferentiated hexaploid genome structure.</title>
        <authorList>
            <person name="Kagale S."/>
            <person name="Koh C."/>
            <person name="Nixon J."/>
            <person name="Bollina V."/>
            <person name="Clarke W.E."/>
            <person name="Tuteja R."/>
            <person name="Spillane C."/>
            <person name="Robinson S.J."/>
            <person name="Links M.G."/>
            <person name="Clarke C."/>
            <person name="Higgins E.E."/>
            <person name="Huebert T."/>
            <person name="Sharpe A.G."/>
            <person name="Parkin I.A."/>
        </authorList>
    </citation>
    <scope>NUCLEOTIDE SEQUENCE [LARGE SCALE GENOMIC DNA]</scope>
    <source>
        <strain evidence="2">cv. DH55</strain>
    </source>
</reference>
<dbReference type="InterPro" id="IPR050410">
    <property type="entry name" value="CCR4/nocturin_mRNA_transcr"/>
</dbReference>
<proteinExistence type="predicted"/>
<dbReference type="RefSeq" id="XP_019098223.1">
    <property type="nucleotide sequence ID" value="XM_019242678.1"/>
</dbReference>
<evidence type="ECO:0000313" key="2">
    <source>
        <dbReference type="Proteomes" id="UP000694864"/>
    </source>
</evidence>
<dbReference type="PANTHER" id="PTHR12121:SF85">
    <property type="entry name" value="CARBON CATABOLITE REPRESSOR PROTEIN 4 HOMOLOG 6"/>
    <property type="match status" value="1"/>
</dbReference>
<dbReference type="PANTHER" id="PTHR12121">
    <property type="entry name" value="CARBON CATABOLITE REPRESSOR PROTEIN 4"/>
    <property type="match status" value="1"/>
</dbReference>
<organism evidence="2 3">
    <name type="scientific">Camelina sativa</name>
    <name type="common">False flax</name>
    <name type="synonym">Myagrum sativum</name>
    <dbReference type="NCBI Taxonomy" id="90675"/>
    <lineage>
        <taxon>Eukaryota</taxon>
        <taxon>Viridiplantae</taxon>
        <taxon>Streptophyta</taxon>
        <taxon>Embryophyta</taxon>
        <taxon>Tracheophyta</taxon>
        <taxon>Spermatophyta</taxon>
        <taxon>Magnoliopsida</taxon>
        <taxon>eudicotyledons</taxon>
        <taxon>Gunneridae</taxon>
        <taxon>Pentapetalae</taxon>
        <taxon>rosids</taxon>
        <taxon>malvids</taxon>
        <taxon>Brassicales</taxon>
        <taxon>Brassicaceae</taxon>
        <taxon>Camelineae</taxon>
        <taxon>Camelina</taxon>
    </lineage>
</organism>
<evidence type="ECO:0000256" key="1">
    <source>
        <dbReference type="SAM" id="MobiDB-lite"/>
    </source>
</evidence>
<keyword evidence="2" id="KW-1185">Reference proteome</keyword>
<feature type="region of interest" description="Disordered" evidence="1">
    <location>
        <begin position="65"/>
        <end position="86"/>
    </location>
</feature>
<dbReference type="Proteomes" id="UP000694864">
    <property type="component" value="Unplaced"/>
</dbReference>
<evidence type="ECO:0000313" key="3">
    <source>
        <dbReference type="RefSeq" id="XP_019098223.1"/>
    </source>
</evidence>
<dbReference type="InterPro" id="IPR036691">
    <property type="entry name" value="Endo/exonu/phosph_ase_sf"/>
</dbReference>
<name>A0ABM1RGT5_CAMSA</name>
<accession>A0ABM1RGT5</accession>